<comment type="caution">
    <text evidence="9">The sequence shown here is derived from an EMBL/GenBank/DDBJ whole genome shotgun (WGS) entry which is preliminary data.</text>
</comment>
<dbReference type="Gene3D" id="3.40.50.720">
    <property type="entry name" value="NAD(P)-binding Rossmann-like Domain"/>
    <property type="match status" value="1"/>
</dbReference>
<organism evidence="9 10">
    <name type="scientific">Actinomadura livida</name>
    <dbReference type="NCBI Taxonomy" id="79909"/>
    <lineage>
        <taxon>Bacteria</taxon>
        <taxon>Bacillati</taxon>
        <taxon>Actinomycetota</taxon>
        <taxon>Actinomycetes</taxon>
        <taxon>Streptosporangiales</taxon>
        <taxon>Thermomonosporaceae</taxon>
        <taxon>Actinomadura</taxon>
    </lineage>
</organism>
<evidence type="ECO:0000256" key="1">
    <source>
        <dbReference type="ARBA" id="ARBA00008785"/>
    </source>
</evidence>
<dbReference type="AlphaFoldDB" id="A0A7W7N039"/>
<dbReference type="PROSITE" id="PS51671">
    <property type="entry name" value="ACT"/>
    <property type="match status" value="1"/>
</dbReference>
<dbReference type="PANTHER" id="PTHR43237:SF4">
    <property type="entry name" value="NADP-DEPENDENT MALIC ENZYME"/>
    <property type="match status" value="1"/>
</dbReference>
<evidence type="ECO:0000313" key="11">
    <source>
        <dbReference type="Proteomes" id="UP001501427"/>
    </source>
</evidence>
<dbReference type="PRINTS" id="PR00072">
    <property type="entry name" value="MALOXRDTASE"/>
</dbReference>
<dbReference type="SUPFAM" id="SSF51735">
    <property type="entry name" value="NAD(P)-binding Rossmann-fold domains"/>
    <property type="match status" value="1"/>
</dbReference>
<keyword evidence="11" id="KW-1185">Reference proteome</keyword>
<dbReference type="Gene3D" id="3.30.70.260">
    <property type="match status" value="1"/>
</dbReference>
<feature type="binding site" evidence="5">
    <location>
        <position position="211"/>
    </location>
    <ligand>
        <name>a divalent metal cation</name>
        <dbReference type="ChEBI" id="CHEBI:60240"/>
    </ligand>
</feature>
<dbReference type="InterPro" id="IPR002912">
    <property type="entry name" value="ACT_dom"/>
</dbReference>
<dbReference type="EMBL" id="JACHMV010000001">
    <property type="protein sequence ID" value="MBB4777606.1"/>
    <property type="molecule type" value="Genomic_DNA"/>
</dbReference>
<feature type="binding site" evidence="5">
    <location>
        <position position="237"/>
    </location>
    <ligand>
        <name>a divalent metal cation</name>
        <dbReference type="ChEBI" id="CHEBI:60240"/>
    </ligand>
</feature>
<feature type="active site" description="Proton donor" evidence="3">
    <location>
        <position position="114"/>
    </location>
</feature>
<dbReference type="InterPro" id="IPR037062">
    <property type="entry name" value="Malic_N_dom_sf"/>
</dbReference>
<evidence type="ECO:0000256" key="2">
    <source>
        <dbReference type="ARBA" id="ARBA00023002"/>
    </source>
</evidence>
<comment type="cofactor">
    <cofactor evidence="5">
        <name>Mg(2+)</name>
        <dbReference type="ChEBI" id="CHEBI:18420"/>
    </cofactor>
    <cofactor evidence="5">
        <name>Mn(2+)</name>
        <dbReference type="ChEBI" id="CHEBI:29035"/>
    </cofactor>
    <text evidence="5">Divalent metal cations. Prefers magnesium or manganese.</text>
</comment>
<evidence type="ECO:0000313" key="9">
    <source>
        <dbReference type="EMBL" id="MBB4777606.1"/>
    </source>
</evidence>
<feature type="domain" description="ACT" evidence="7">
    <location>
        <begin position="12"/>
        <end position="86"/>
    </location>
</feature>
<keyword evidence="2 9" id="KW-0560">Oxidoreductase</keyword>
<reference evidence="8 11" key="1">
    <citation type="journal article" date="2019" name="Int. J. Syst. Evol. Microbiol.">
        <title>The Global Catalogue of Microorganisms (GCM) 10K type strain sequencing project: providing services to taxonomists for standard genome sequencing and annotation.</title>
        <authorList>
            <consortium name="The Broad Institute Genomics Platform"/>
            <consortium name="The Broad Institute Genome Sequencing Center for Infectious Disease"/>
            <person name="Wu L."/>
            <person name="Ma J."/>
        </authorList>
    </citation>
    <scope>NUCLEOTIDE SEQUENCE [LARGE SCALE GENOMIC DNA]</scope>
    <source>
        <strain evidence="8 11">JCM 10667</strain>
    </source>
</reference>
<comment type="similarity">
    <text evidence="1 6">Belongs to the malic enzymes family.</text>
</comment>
<dbReference type="GO" id="GO:0051287">
    <property type="term" value="F:NAD binding"/>
    <property type="evidence" value="ECO:0007669"/>
    <property type="project" value="InterPro"/>
</dbReference>
<dbReference type="InterPro" id="IPR012302">
    <property type="entry name" value="Malic_NAD-bd"/>
</dbReference>
<evidence type="ECO:0000256" key="5">
    <source>
        <dbReference type="PIRSR" id="PIRSR000106-3"/>
    </source>
</evidence>
<dbReference type="Gene3D" id="3.40.50.10380">
    <property type="entry name" value="Malic enzyme, N-terminal domain"/>
    <property type="match status" value="1"/>
</dbReference>
<dbReference type="RefSeq" id="WP_184888170.1">
    <property type="nucleotide sequence ID" value="NZ_BAAAHD010000046.1"/>
</dbReference>
<dbReference type="PIRSF" id="PIRSF000106">
    <property type="entry name" value="ME"/>
    <property type="match status" value="1"/>
</dbReference>
<evidence type="ECO:0000313" key="10">
    <source>
        <dbReference type="Proteomes" id="UP000549343"/>
    </source>
</evidence>
<dbReference type="InterPro" id="IPR046346">
    <property type="entry name" value="Aminoacid_DH-like_N_sf"/>
</dbReference>
<reference evidence="8" key="3">
    <citation type="submission" date="2023-12" db="EMBL/GenBank/DDBJ databases">
        <authorList>
            <person name="Sun Q."/>
            <person name="Inoue M."/>
        </authorList>
    </citation>
    <scope>NUCLEOTIDE SEQUENCE</scope>
    <source>
        <strain evidence="8">JCM 10667</strain>
    </source>
</reference>
<dbReference type="Proteomes" id="UP000549343">
    <property type="component" value="Unassembled WGS sequence"/>
</dbReference>
<dbReference type="Proteomes" id="UP001501427">
    <property type="component" value="Unassembled WGS sequence"/>
</dbReference>
<dbReference type="InterPro" id="IPR001891">
    <property type="entry name" value="Malic_OxRdtase"/>
</dbReference>
<reference evidence="9 10" key="2">
    <citation type="submission" date="2020-08" db="EMBL/GenBank/DDBJ databases">
        <title>Sequencing the genomes of 1000 actinobacteria strains.</title>
        <authorList>
            <person name="Klenk H.-P."/>
        </authorList>
    </citation>
    <scope>NUCLEOTIDE SEQUENCE [LARGE SCALE GENOMIC DNA]</scope>
    <source>
        <strain evidence="9 10">DSM 44772</strain>
    </source>
</reference>
<dbReference type="SMART" id="SM00919">
    <property type="entry name" value="Malic_M"/>
    <property type="match status" value="1"/>
</dbReference>
<feature type="binding site" evidence="5">
    <location>
        <position position="212"/>
    </location>
    <ligand>
        <name>a divalent metal cation</name>
        <dbReference type="ChEBI" id="CHEBI:60240"/>
    </ligand>
</feature>
<evidence type="ECO:0000313" key="8">
    <source>
        <dbReference type="EMBL" id="GAA0579409.1"/>
    </source>
</evidence>
<dbReference type="InterPro" id="IPR051674">
    <property type="entry name" value="Malate_Decarboxylase"/>
</dbReference>
<name>A0A7W7N039_9ACTN</name>
<feature type="binding site" evidence="4">
    <location>
        <position position="392"/>
    </location>
    <ligand>
        <name>(S)-malate</name>
        <dbReference type="ChEBI" id="CHEBI:15589"/>
    </ligand>
</feature>
<dbReference type="Pfam" id="PF00390">
    <property type="entry name" value="malic"/>
    <property type="match status" value="1"/>
</dbReference>
<sequence length="467" mass="49297">MASVPSVSYSITVRLEVPAGGRAVSQITHVVENAGGIVTALDVNTAGHETLRIDVTIATRDTQHAEAIAAALEQIESVKIHKVSDRTFLMHLGGKIEMQSKVPLRNRDELSMAYTPGVARVSLAIARNPEDVRRLTVKRNSVAVVTDGSAVLGLGNIGPEAALPVMEGKAALFKRFAGIDAWPICLDTQDTDEIVRTVQILAPAFGGINLEDISAPRCFEVEARLRELLDIPVFHDDQHGTAICVLAALTNALRVVGKDIGSVRITMAGAGAAGNAILKLLMHAGARDLVVCDYLGAVHKGREDMDDSLSWIADHTNPECYAGDLRGAVKDADVFIGVSAPGILTGDDIATMNDGAIVFALANPEPEVDPDEAREHAAVVATGRSDYPNQINNVLAFPGVFRGLLDAQADIVTVDMLAAAAKALAEVVTPDELGPNYIVPSVFHPDVSNFVAGAVREAAGGRPRTEA</sequence>
<feature type="binding site" evidence="4">
    <location>
        <position position="363"/>
    </location>
    <ligand>
        <name>(S)-malate</name>
        <dbReference type="ChEBI" id="CHEBI:15589"/>
    </ligand>
</feature>
<proteinExistence type="inferred from homology"/>
<dbReference type="Pfam" id="PF03949">
    <property type="entry name" value="Malic_M"/>
    <property type="match status" value="1"/>
</dbReference>
<dbReference type="GO" id="GO:0016616">
    <property type="term" value="F:oxidoreductase activity, acting on the CH-OH group of donors, NAD or NADP as acceptor"/>
    <property type="evidence" value="ECO:0007669"/>
    <property type="project" value="InterPro"/>
</dbReference>
<feature type="active site" description="Proton acceptor" evidence="3">
    <location>
        <position position="169"/>
    </location>
</feature>
<dbReference type="PANTHER" id="PTHR43237">
    <property type="entry name" value="NADP-DEPENDENT MALIC ENZYME"/>
    <property type="match status" value="1"/>
</dbReference>
<evidence type="ECO:0000259" key="7">
    <source>
        <dbReference type="PROSITE" id="PS51671"/>
    </source>
</evidence>
<evidence type="ECO:0000256" key="4">
    <source>
        <dbReference type="PIRSR" id="PIRSR000106-2"/>
    </source>
</evidence>
<dbReference type="GO" id="GO:0004470">
    <property type="term" value="F:malic enzyme activity"/>
    <property type="evidence" value="ECO:0007669"/>
    <property type="project" value="InterPro"/>
</dbReference>
<dbReference type="InterPro" id="IPR045213">
    <property type="entry name" value="Malic_NAD-bd_bact_type"/>
</dbReference>
<dbReference type="SMART" id="SM01274">
    <property type="entry name" value="malic"/>
    <property type="match status" value="1"/>
</dbReference>
<gene>
    <name evidence="9" type="ORF">F4557_006024</name>
    <name evidence="8" type="ORF">GCM10009546_47340</name>
</gene>
<dbReference type="InterPro" id="IPR036291">
    <property type="entry name" value="NAD(P)-bd_dom_sf"/>
</dbReference>
<dbReference type="CDD" id="cd05311">
    <property type="entry name" value="NAD_bind_2_malic_enz"/>
    <property type="match status" value="1"/>
</dbReference>
<protein>
    <submittedName>
        <fullName evidence="9">Malate dehydrogenase (Oxaloacetate-decarboxylating)</fullName>
        <ecNumber evidence="9">1.1.1.38</ecNumber>
    </submittedName>
    <submittedName>
        <fullName evidence="8">NAD-dependent malic enzyme</fullName>
    </submittedName>
</protein>
<evidence type="ECO:0000256" key="3">
    <source>
        <dbReference type="PIRSR" id="PIRSR000106-1"/>
    </source>
</evidence>
<dbReference type="GO" id="GO:0046872">
    <property type="term" value="F:metal ion binding"/>
    <property type="evidence" value="ECO:0007669"/>
    <property type="project" value="UniProtKB-KW"/>
</dbReference>
<dbReference type="InterPro" id="IPR012301">
    <property type="entry name" value="Malic_N_dom"/>
</dbReference>
<dbReference type="EC" id="1.1.1.38" evidence="9"/>
<dbReference type="SUPFAM" id="SSF53223">
    <property type="entry name" value="Aminoacid dehydrogenase-like, N-terminal domain"/>
    <property type="match status" value="1"/>
</dbReference>
<evidence type="ECO:0000256" key="6">
    <source>
        <dbReference type="RuleBase" id="RU003427"/>
    </source>
</evidence>
<keyword evidence="5 6" id="KW-0479">Metal-binding</keyword>
<dbReference type="EMBL" id="BAAAHD010000046">
    <property type="protein sequence ID" value="GAA0579409.1"/>
    <property type="molecule type" value="Genomic_DNA"/>
</dbReference>
<accession>A0A7W7N039</accession>